<comment type="caution">
    <text evidence="10">Lacks conserved residue(s) required for the propagation of feature annotation.</text>
</comment>
<dbReference type="KEGG" id="aco:Amico_0110"/>
<keyword evidence="10" id="KW-1003">Cell membrane</keyword>
<keyword evidence="10" id="KW-0997">Cell inner membrane</keyword>
<dbReference type="Gene3D" id="1.10.15.40">
    <property type="entry name" value="Electron transport complex subunit B, putative Fe-S cluster"/>
    <property type="match status" value="1"/>
</dbReference>
<accession>D5ECH6</accession>
<evidence type="ECO:0000256" key="2">
    <source>
        <dbReference type="ARBA" id="ARBA00022485"/>
    </source>
</evidence>
<feature type="region of interest" description="Hydrophobic" evidence="10">
    <location>
        <begin position="1"/>
        <end position="27"/>
    </location>
</feature>
<feature type="binding site" evidence="10">
    <location>
        <position position="153"/>
    </location>
    <ligand>
        <name>[4Fe-4S] cluster</name>
        <dbReference type="ChEBI" id="CHEBI:49883"/>
        <label>3</label>
    </ligand>
</feature>
<keyword evidence="2 10" id="KW-0004">4Fe-4S</keyword>
<feature type="binding site" evidence="10">
    <location>
        <position position="75"/>
    </location>
    <ligand>
        <name>[4Fe-4S] cluster</name>
        <dbReference type="ChEBI" id="CHEBI:49883"/>
        <label>1</label>
    </ligand>
</feature>
<feature type="binding site" evidence="10">
    <location>
        <position position="175"/>
    </location>
    <ligand>
        <name>[4Fe-4S] cluster</name>
        <dbReference type="ChEBI" id="CHEBI:49883"/>
        <label>3</label>
    </ligand>
</feature>
<dbReference type="Gene3D" id="3.30.70.20">
    <property type="match status" value="2"/>
</dbReference>
<dbReference type="PROSITE" id="PS00198">
    <property type="entry name" value="4FE4S_FER_1"/>
    <property type="match status" value="2"/>
</dbReference>
<dbReference type="HAMAP" id="MF_00463">
    <property type="entry name" value="RsxB_RnfB"/>
    <property type="match status" value="1"/>
</dbReference>
<feature type="domain" description="4Fe-4S ferredoxin-type" evidence="12">
    <location>
        <begin position="163"/>
        <end position="192"/>
    </location>
</feature>
<dbReference type="PANTHER" id="PTHR43560:SF1">
    <property type="entry name" value="ION-TRANSLOCATING OXIDOREDUCTASE COMPLEX SUBUNIT B"/>
    <property type="match status" value="1"/>
</dbReference>
<dbReference type="CDD" id="cd10549">
    <property type="entry name" value="MtMvhB_like"/>
    <property type="match status" value="1"/>
</dbReference>
<evidence type="ECO:0000313" key="15">
    <source>
        <dbReference type="Proteomes" id="UP000002366"/>
    </source>
</evidence>
<dbReference type="AlphaFoldDB" id="D5ECH6"/>
<dbReference type="Pfam" id="PF04060">
    <property type="entry name" value="FeS"/>
    <property type="match status" value="1"/>
</dbReference>
<organism evidence="14 15">
    <name type="scientific">Aminobacterium colombiense (strain DSM 12261 / ALA-1)</name>
    <dbReference type="NCBI Taxonomy" id="572547"/>
    <lineage>
        <taxon>Bacteria</taxon>
        <taxon>Thermotogati</taxon>
        <taxon>Synergistota</taxon>
        <taxon>Synergistia</taxon>
        <taxon>Synergistales</taxon>
        <taxon>Aminobacteriaceae</taxon>
        <taxon>Aminobacterium</taxon>
    </lineage>
</organism>
<feature type="binding site" evidence="10">
    <location>
        <position position="143"/>
    </location>
    <ligand>
        <name>[4Fe-4S] cluster</name>
        <dbReference type="ChEBI" id="CHEBI:49883"/>
        <label>2</label>
    </ligand>
</feature>
<dbReference type="GO" id="GO:0022900">
    <property type="term" value="P:electron transport chain"/>
    <property type="evidence" value="ECO:0007669"/>
    <property type="project" value="UniProtKB-UniRule"/>
</dbReference>
<dbReference type="eggNOG" id="COG2878">
    <property type="taxonomic scope" value="Bacteria"/>
</dbReference>
<evidence type="ECO:0000256" key="6">
    <source>
        <dbReference type="ARBA" id="ARBA00022982"/>
    </source>
</evidence>
<dbReference type="InterPro" id="IPR050395">
    <property type="entry name" value="4Fe4S_Ferredoxin_RnfB"/>
</dbReference>
<keyword evidence="5 10" id="KW-1278">Translocase</keyword>
<feature type="transmembrane region" description="Helical" evidence="11">
    <location>
        <begin position="6"/>
        <end position="27"/>
    </location>
</feature>
<proteinExistence type="inferred from homology"/>
<reference evidence="14 15" key="1">
    <citation type="journal article" date="2010" name="Stand. Genomic Sci.">
        <title>Complete genome sequence of Aminobacterium colombiense type strain (ALA-1).</title>
        <authorList>
            <person name="Chertkov O."/>
            <person name="Sikorski J."/>
            <person name="Brambilla E."/>
            <person name="Lapidus A."/>
            <person name="Copeland A."/>
            <person name="Glavina Del Rio T."/>
            <person name="Nolan M."/>
            <person name="Lucas S."/>
            <person name="Tice H."/>
            <person name="Cheng J.F."/>
            <person name="Han C."/>
            <person name="Detter J.C."/>
            <person name="Bruce D."/>
            <person name="Tapia R."/>
            <person name="Goodwin L."/>
            <person name="Pitluck S."/>
            <person name="Liolios K."/>
            <person name="Ivanova N."/>
            <person name="Mavromatis K."/>
            <person name="Ovchinnikova G."/>
            <person name="Pati A."/>
            <person name="Chen A."/>
            <person name="Palaniappan K."/>
            <person name="Land M."/>
            <person name="Hauser L."/>
            <person name="Chang Y.J."/>
            <person name="Jeffries C.D."/>
            <person name="Spring S."/>
            <person name="Rohde M."/>
            <person name="Goker M."/>
            <person name="Bristow J."/>
            <person name="Eisen J.A."/>
            <person name="Markowitz V."/>
            <person name="Hugenholtz P."/>
            <person name="Kyrpides N.C."/>
            <person name="Klenk H.P."/>
        </authorList>
    </citation>
    <scope>NUCLEOTIDE SEQUENCE [LARGE SCALE GENOMIC DNA]</scope>
    <source>
        <strain evidence="15">DSM 12261 / ALA-1</strain>
    </source>
</reference>
<feature type="domain" description="4Fe-4S ferredoxin-type" evidence="12">
    <location>
        <begin position="237"/>
        <end position="266"/>
    </location>
</feature>
<evidence type="ECO:0000259" key="12">
    <source>
        <dbReference type="PROSITE" id="PS51379"/>
    </source>
</evidence>
<dbReference type="GO" id="GO:0046872">
    <property type="term" value="F:metal ion binding"/>
    <property type="evidence" value="ECO:0007669"/>
    <property type="project" value="UniProtKB-KW"/>
</dbReference>
<dbReference type="PROSITE" id="PS51656">
    <property type="entry name" value="4FE4S"/>
    <property type="match status" value="1"/>
</dbReference>
<dbReference type="STRING" id="572547.Amico_0110"/>
<comment type="cofactor">
    <cofactor evidence="10">
        <name>[4Fe-4S] cluster</name>
        <dbReference type="ChEBI" id="CHEBI:49883"/>
    </cofactor>
    <text evidence="10">Binds 3 [4Fe-4S] clusters.</text>
</comment>
<evidence type="ECO:0000256" key="7">
    <source>
        <dbReference type="ARBA" id="ARBA00023004"/>
    </source>
</evidence>
<keyword evidence="8 10" id="KW-0411">Iron-sulfur</keyword>
<protein>
    <recommendedName>
        <fullName evidence="10">Ion-translocating oxidoreductase complex subunit B</fullName>
        <ecNumber evidence="10">7.-.-.-</ecNumber>
    </recommendedName>
    <alternativeName>
        <fullName evidence="10">Rnf electron transport complex subunit B</fullName>
    </alternativeName>
</protein>
<comment type="subunit">
    <text evidence="10">The complex is composed of six subunits: RnfA, RnfB, RnfC, RnfD, RnfE and RnfG.</text>
</comment>
<feature type="binding site" evidence="10">
    <location>
        <position position="58"/>
    </location>
    <ligand>
        <name>[4Fe-4S] cluster</name>
        <dbReference type="ChEBI" id="CHEBI:49883"/>
        <label>1</label>
    </ligand>
</feature>
<dbReference type="OrthoDB" id="9789936at2"/>
<sequence length="266" mass="26732">MINSLIYPALSLGGLGLFFGLLLGFSARKFAVQVDPRIARIKDALPGGNCGGCGYAGCDAYASAVVSGQAAPNKCTAGGAETAEKIAAILGVDAGSFVQKVAFVKCAGSRAKAKEISLYEGVLDCRKATVVPGGGTKACKNGCLGFGSCVTACAFDAISVEDGVAVVDESLCTGCGACVAACPRDVITLIPADQAMRVLCNSTKKGAGVKNICAVGCIGCGLCAKLCPSQAITMKDNLPVINPDLCTGCKICAMKCPARAIVIVEG</sequence>
<dbReference type="Pfam" id="PF00037">
    <property type="entry name" value="Fer4"/>
    <property type="match status" value="1"/>
</dbReference>
<keyword evidence="15" id="KW-1185">Reference proteome</keyword>
<dbReference type="RefSeq" id="WP_013047524.1">
    <property type="nucleotide sequence ID" value="NC_014011.1"/>
</dbReference>
<dbReference type="InterPro" id="IPR007202">
    <property type="entry name" value="4Fe-4S_dom"/>
</dbReference>
<feature type="binding site" evidence="10">
    <location>
        <position position="53"/>
    </location>
    <ligand>
        <name>[4Fe-4S] cluster</name>
        <dbReference type="ChEBI" id="CHEBI:49883"/>
        <label>1</label>
    </ligand>
</feature>
<keyword evidence="4 10" id="KW-0677">Repeat</keyword>
<dbReference type="GO" id="GO:0051539">
    <property type="term" value="F:4 iron, 4 sulfur cluster binding"/>
    <property type="evidence" value="ECO:0007669"/>
    <property type="project" value="UniProtKB-UniRule"/>
</dbReference>
<comment type="function">
    <text evidence="10">Part of a membrane-bound complex that couples electron transfer with translocation of ions across the membrane.</text>
</comment>
<dbReference type="PROSITE" id="PS51379">
    <property type="entry name" value="4FE4S_FER_2"/>
    <property type="match status" value="3"/>
</dbReference>
<evidence type="ECO:0000313" key="14">
    <source>
        <dbReference type="EMBL" id="ADE56258.1"/>
    </source>
</evidence>
<evidence type="ECO:0000256" key="5">
    <source>
        <dbReference type="ARBA" id="ARBA00022967"/>
    </source>
</evidence>
<evidence type="ECO:0000256" key="10">
    <source>
        <dbReference type="HAMAP-Rule" id="MF_00463"/>
    </source>
</evidence>
<gene>
    <name evidence="10" type="primary">rnfB</name>
    <name evidence="14" type="ordered locus">Amico_0110</name>
</gene>
<dbReference type="InterPro" id="IPR017896">
    <property type="entry name" value="4Fe4S_Fe-S-bd"/>
</dbReference>
<feature type="binding site" evidence="10">
    <location>
        <position position="50"/>
    </location>
    <ligand>
        <name>[4Fe-4S] cluster</name>
        <dbReference type="ChEBI" id="CHEBI:49883"/>
        <label>1</label>
    </ligand>
</feature>
<evidence type="ECO:0000256" key="3">
    <source>
        <dbReference type="ARBA" id="ARBA00022723"/>
    </source>
</evidence>
<feature type="binding site" evidence="10">
    <location>
        <position position="172"/>
    </location>
    <ligand>
        <name>[4Fe-4S] cluster</name>
        <dbReference type="ChEBI" id="CHEBI:49883"/>
        <label>3</label>
    </ligand>
</feature>
<dbReference type="PANTHER" id="PTHR43560">
    <property type="entry name" value="ION-TRANSLOCATING OXIDOREDUCTASE COMPLEX SUBUNIT B"/>
    <property type="match status" value="1"/>
</dbReference>
<dbReference type="NCBIfam" id="TIGR01944">
    <property type="entry name" value="rnfB"/>
    <property type="match status" value="1"/>
</dbReference>
<keyword evidence="7 10" id="KW-0408">Iron</keyword>
<name>D5ECH6_AMICL</name>
<keyword evidence="1 10" id="KW-0813">Transport</keyword>
<feature type="binding site" evidence="10">
    <location>
        <position position="182"/>
    </location>
    <ligand>
        <name>[4Fe-4S] cluster</name>
        <dbReference type="ChEBI" id="CHEBI:49883"/>
        <label>2</label>
    </ligand>
</feature>
<comment type="similarity">
    <text evidence="10">Belongs to the 4Fe4S bacterial-type ferredoxin family. RnfB subfamily.</text>
</comment>
<feature type="binding site" evidence="10">
    <location>
        <position position="149"/>
    </location>
    <ligand>
        <name>[4Fe-4S] cluster</name>
        <dbReference type="ChEBI" id="CHEBI:49883"/>
        <label>2</label>
    </ligand>
</feature>
<feature type="binding site" evidence="10">
    <location>
        <position position="178"/>
    </location>
    <ligand>
        <name>[4Fe-4S] cluster</name>
        <dbReference type="ChEBI" id="CHEBI:49883"/>
        <label>3</label>
    </ligand>
</feature>
<keyword evidence="9 10" id="KW-0472">Membrane</keyword>
<dbReference type="Pfam" id="PF12838">
    <property type="entry name" value="Fer4_7"/>
    <property type="match status" value="1"/>
</dbReference>
<dbReference type="Proteomes" id="UP000002366">
    <property type="component" value="Chromosome"/>
</dbReference>
<feature type="binding site" evidence="10">
    <location>
        <position position="139"/>
    </location>
    <ligand>
        <name>[4Fe-4S] cluster</name>
        <dbReference type="ChEBI" id="CHEBI:49883"/>
        <label>2</label>
    </ligand>
</feature>
<dbReference type="GO" id="GO:0005886">
    <property type="term" value="C:plasma membrane"/>
    <property type="evidence" value="ECO:0007669"/>
    <property type="project" value="UniProtKB-SubCell"/>
</dbReference>
<keyword evidence="3 10" id="KW-0479">Metal-binding</keyword>
<evidence type="ECO:0000256" key="11">
    <source>
        <dbReference type="SAM" id="Phobius"/>
    </source>
</evidence>
<feature type="domain" description="4Fe-4S" evidence="13">
    <location>
        <begin position="33"/>
        <end position="92"/>
    </location>
</feature>
<keyword evidence="11" id="KW-1133">Transmembrane helix</keyword>
<evidence type="ECO:0000256" key="4">
    <source>
        <dbReference type="ARBA" id="ARBA00022737"/>
    </source>
</evidence>
<dbReference type="eggNOG" id="COG1149">
    <property type="taxonomic scope" value="Bacteria"/>
</dbReference>
<feature type="domain" description="4Fe-4S ferredoxin-type" evidence="12">
    <location>
        <begin position="208"/>
        <end position="236"/>
    </location>
</feature>
<dbReference type="HOGENOM" id="CLU_053470_0_0_0"/>
<evidence type="ECO:0000256" key="8">
    <source>
        <dbReference type="ARBA" id="ARBA00023014"/>
    </source>
</evidence>
<evidence type="ECO:0000256" key="9">
    <source>
        <dbReference type="ARBA" id="ARBA00023136"/>
    </source>
</evidence>
<evidence type="ECO:0000256" key="1">
    <source>
        <dbReference type="ARBA" id="ARBA00022448"/>
    </source>
</evidence>
<keyword evidence="6 10" id="KW-0249">Electron transport</keyword>
<keyword evidence="11" id="KW-0812">Transmembrane</keyword>
<dbReference type="InterPro" id="IPR010207">
    <property type="entry name" value="Elect_transpt_cplx_RnfB/RsxB"/>
</dbReference>
<dbReference type="EC" id="7.-.-.-" evidence="10"/>
<evidence type="ECO:0000259" key="13">
    <source>
        <dbReference type="PROSITE" id="PS51656"/>
    </source>
</evidence>
<dbReference type="GO" id="GO:0009055">
    <property type="term" value="F:electron transfer activity"/>
    <property type="evidence" value="ECO:0007669"/>
    <property type="project" value="InterPro"/>
</dbReference>
<comment type="subcellular location">
    <subcellularLocation>
        <location evidence="10">Cell inner membrane</location>
    </subcellularLocation>
</comment>
<dbReference type="InterPro" id="IPR017900">
    <property type="entry name" value="4Fe4S_Fe_S_CS"/>
</dbReference>
<dbReference type="EMBL" id="CP001997">
    <property type="protein sequence ID" value="ADE56258.1"/>
    <property type="molecule type" value="Genomic_DNA"/>
</dbReference>
<dbReference type="SUPFAM" id="SSF54862">
    <property type="entry name" value="4Fe-4S ferredoxins"/>
    <property type="match status" value="1"/>
</dbReference>